<feature type="transmembrane region" description="Helical" evidence="9">
    <location>
        <begin position="197"/>
        <end position="215"/>
    </location>
</feature>
<keyword evidence="6 9" id="KW-1133">Transmembrane helix</keyword>
<feature type="transmembrane region" description="Helical" evidence="9">
    <location>
        <begin position="358"/>
        <end position="378"/>
    </location>
</feature>
<evidence type="ECO:0000313" key="11">
    <source>
        <dbReference type="EMBL" id="GAA5165687.1"/>
    </source>
</evidence>
<dbReference type="InterPro" id="IPR020846">
    <property type="entry name" value="MFS_dom"/>
</dbReference>
<name>A0ABP9QQB6_9PSEU</name>
<comment type="caution">
    <text evidence="11">The sequence shown here is derived from an EMBL/GenBank/DDBJ whole genome shotgun (WGS) entry which is preliminary data.</text>
</comment>
<feature type="transmembrane region" description="Helical" evidence="9">
    <location>
        <begin position="330"/>
        <end position="346"/>
    </location>
</feature>
<evidence type="ECO:0000256" key="9">
    <source>
        <dbReference type="SAM" id="Phobius"/>
    </source>
</evidence>
<accession>A0ABP9QQB6</accession>
<comment type="similarity">
    <text evidence="2">Belongs to the major facilitator superfamily. EmrB family.</text>
</comment>
<dbReference type="NCBIfam" id="TIGR00711">
    <property type="entry name" value="efflux_EmrB"/>
    <property type="match status" value="1"/>
</dbReference>
<dbReference type="Gene3D" id="1.20.1250.20">
    <property type="entry name" value="MFS general substrate transporter like domains"/>
    <property type="match status" value="1"/>
</dbReference>
<dbReference type="Gene3D" id="1.20.1720.10">
    <property type="entry name" value="Multidrug resistance protein D"/>
    <property type="match status" value="1"/>
</dbReference>
<feature type="transmembrane region" description="Helical" evidence="9">
    <location>
        <begin position="48"/>
        <end position="66"/>
    </location>
</feature>
<keyword evidence="3" id="KW-0813">Transport</keyword>
<feature type="transmembrane region" description="Helical" evidence="9">
    <location>
        <begin position="140"/>
        <end position="160"/>
    </location>
</feature>
<dbReference type="InterPro" id="IPR036259">
    <property type="entry name" value="MFS_trans_sf"/>
</dbReference>
<keyword evidence="12" id="KW-1185">Reference proteome</keyword>
<feature type="transmembrane region" description="Helical" evidence="9">
    <location>
        <begin position="12"/>
        <end position="36"/>
    </location>
</feature>
<dbReference type="PANTHER" id="PTHR42718">
    <property type="entry name" value="MAJOR FACILITATOR SUPERFAMILY MULTIDRUG TRANSPORTER MFSC"/>
    <property type="match status" value="1"/>
</dbReference>
<dbReference type="RefSeq" id="WP_185064979.1">
    <property type="nucleotide sequence ID" value="NZ_BAABJP010000031.1"/>
</dbReference>
<evidence type="ECO:0000256" key="3">
    <source>
        <dbReference type="ARBA" id="ARBA00022448"/>
    </source>
</evidence>
<comment type="subcellular location">
    <subcellularLocation>
        <location evidence="1">Cell membrane</location>
        <topology evidence="1">Multi-pass membrane protein</topology>
    </subcellularLocation>
</comment>
<proteinExistence type="inferred from homology"/>
<dbReference type="InterPro" id="IPR011701">
    <property type="entry name" value="MFS"/>
</dbReference>
<dbReference type="PROSITE" id="PS50850">
    <property type="entry name" value="MFS"/>
    <property type="match status" value="1"/>
</dbReference>
<keyword evidence="4" id="KW-1003">Cell membrane</keyword>
<gene>
    <name evidence="11" type="ORF">GCM10023321_56000</name>
</gene>
<feature type="transmembrane region" description="Helical" evidence="9">
    <location>
        <begin position="474"/>
        <end position="492"/>
    </location>
</feature>
<organism evidence="11 12">
    <name type="scientific">Pseudonocardia eucalypti</name>
    <dbReference type="NCBI Taxonomy" id="648755"/>
    <lineage>
        <taxon>Bacteria</taxon>
        <taxon>Bacillati</taxon>
        <taxon>Actinomycetota</taxon>
        <taxon>Actinomycetes</taxon>
        <taxon>Pseudonocardiales</taxon>
        <taxon>Pseudonocardiaceae</taxon>
        <taxon>Pseudonocardia</taxon>
    </lineage>
</organism>
<evidence type="ECO:0000313" key="12">
    <source>
        <dbReference type="Proteomes" id="UP001428817"/>
    </source>
</evidence>
<feature type="transmembrane region" description="Helical" evidence="9">
    <location>
        <begin position="305"/>
        <end position="323"/>
    </location>
</feature>
<feature type="transmembrane region" description="Helical" evidence="9">
    <location>
        <begin position="269"/>
        <end position="290"/>
    </location>
</feature>
<dbReference type="InterPro" id="IPR004638">
    <property type="entry name" value="EmrB-like"/>
</dbReference>
<dbReference type="SUPFAM" id="SSF103473">
    <property type="entry name" value="MFS general substrate transporter"/>
    <property type="match status" value="1"/>
</dbReference>
<sequence>MEAAQPARWGLPLAVLIVGMFMSVLDVTIVNVAVPSIQRDLGSTLDDVLWIATAYTLTLGVVVPLSSWLGDRFGLRNIYLLTLLGFSAGSALCGLAWNLDSLIAFRVLQAIPGGILPVITLTIVYLIVPREKIGAAMGMYGLGIVFAPAVGPVLGGYLIEHTDWRLIFYINVPIGLLGAVAAYFVLPRDGRRQRVPFDLPGFLAVAFGLFAILLASEEGQDWGWTSYPVLILYTAGALSLALFVVIELAVKHPLLDVRVFRHWQFTNSLILLSLLTVGLMSMLFFVPVFLQQGQGLTALEAGVRILPQALVVGLLMPIAGRLYDKIGPRWLASIGLTLCGYGTYLLCNINPDMTEGDVILWTCVRAAGMGLAMMPIMSGGIASLPMDKVNQGSAWNNVSRQVAGALGLAGLSAMASSQQAQILSDRSALLHADTLAGYGMQPPHPGGPAELLRPFYGLFRNTQLAALADSYSNIFLVTALLSVLGGLLALGLRSGPNPAATAPAEPARPKPEAEPEAAEPQTTESRPREMAGAH</sequence>
<feature type="compositionally biased region" description="Low complexity" evidence="8">
    <location>
        <begin position="495"/>
        <end position="505"/>
    </location>
</feature>
<evidence type="ECO:0000256" key="5">
    <source>
        <dbReference type="ARBA" id="ARBA00022692"/>
    </source>
</evidence>
<evidence type="ECO:0000256" key="8">
    <source>
        <dbReference type="SAM" id="MobiDB-lite"/>
    </source>
</evidence>
<dbReference type="Proteomes" id="UP001428817">
    <property type="component" value="Unassembled WGS sequence"/>
</dbReference>
<dbReference type="EMBL" id="BAABJP010000031">
    <property type="protein sequence ID" value="GAA5165687.1"/>
    <property type="molecule type" value="Genomic_DNA"/>
</dbReference>
<keyword evidence="7 9" id="KW-0472">Membrane</keyword>
<dbReference type="CDD" id="cd17503">
    <property type="entry name" value="MFS_LmrB_MDR_like"/>
    <property type="match status" value="1"/>
</dbReference>
<feature type="transmembrane region" description="Helical" evidence="9">
    <location>
        <begin position="78"/>
        <end position="97"/>
    </location>
</feature>
<evidence type="ECO:0000256" key="1">
    <source>
        <dbReference type="ARBA" id="ARBA00004651"/>
    </source>
</evidence>
<evidence type="ECO:0000256" key="7">
    <source>
        <dbReference type="ARBA" id="ARBA00023136"/>
    </source>
</evidence>
<dbReference type="PRINTS" id="PR01036">
    <property type="entry name" value="TCRTETB"/>
</dbReference>
<evidence type="ECO:0000259" key="10">
    <source>
        <dbReference type="PROSITE" id="PS50850"/>
    </source>
</evidence>
<feature type="transmembrane region" description="Helical" evidence="9">
    <location>
        <begin position="103"/>
        <end position="128"/>
    </location>
</feature>
<feature type="compositionally biased region" description="Basic and acidic residues" evidence="8">
    <location>
        <begin position="525"/>
        <end position="534"/>
    </location>
</feature>
<feature type="region of interest" description="Disordered" evidence="8">
    <location>
        <begin position="495"/>
        <end position="534"/>
    </location>
</feature>
<evidence type="ECO:0000256" key="6">
    <source>
        <dbReference type="ARBA" id="ARBA00022989"/>
    </source>
</evidence>
<feature type="domain" description="Major facilitator superfamily (MFS) profile" evidence="10">
    <location>
        <begin position="12"/>
        <end position="497"/>
    </location>
</feature>
<evidence type="ECO:0000256" key="4">
    <source>
        <dbReference type="ARBA" id="ARBA00022475"/>
    </source>
</evidence>
<reference evidence="12" key="1">
    <citation type="journal article" date="2019" name="Int. J. Syst. Evol. Microbiol.">
        <title>The Global Catalogue of Microorganisms (GCM) 10K type strain sequencing project: providing services to taxonomists for standard genome sequencing and annotation.</title>
        <authorList>
            <consortium name="The Broad Institute Genomics Platform"/>
            <consortium name="The Broad Institute Genome Sequencing Center for Infectious Disease"/>
            <person name="Wu L."/>
            <person name="Ma J."/>
        </authorList>
    </citation>
    <scope>NUCLEOTIDE SEQUENCE [LARGE SCALE GENOMIC DNA]</scope>
    <source>
        <strain evidence="12">JCM 18303</strain>
    </source>
</reference>
<feature type="transmembrane region" description="Helical" evidence="9">
    <location>
        <begin position="227"/>
        <end position="249"/>
    </location>
</feature>
<dbReference type="PANTHER" id="PTHR42718:SF9">
    <property type="entry name" value="MAJOR FACILITATOR SUPERFAMILY MULTIDRUG TRANSPORTER MFSC"/>
    <property type="match status" value="1"/>
</dbReference>
<keyword evidence="5 9" id="KW-0812">Transmembrane</keyword>
<protein>
    <submittedName>
        <fullName evidence="11">DHA2 family efflux MFS transporter permease subunit</fullName>
    </submittedName>
</protein>
<evidence type="ECO:0000256" key="2">
    <source>
        <dbReference type="ARBA" id="ARBA00008537"/>
    </source>
</evidence>
<dbReference type="Pfam" id="PF07690">
    <property type="entry name" value="MFS_1"/>
    <property type="match status" value="1"/>
</dbReference>
<feature type="transmembrane region" description="Helical" evidence="9">
    <location>
        <begin position="166"/>
        <end position="185"/>
    </location>
</feature>